<dbReference type="Pfam" id="PF01352">
    <property type="entry name" value="KRAB"/>
    <property type="match status" value="1"/>
</dbReference>
<evidence type="ECO:0000256" key="10">
    <source>
        <dbReference type="PROSITE-ProRule" id="PRU00042"/>
    </source>
</evidence>
<evidence type="ECO:0000256" key="6">
    <source>
        <dbReference type="ARBA" id="ARBA00023015"/>
    </source>
</evidence>
<dbReference type="PhylomeDB" id="J3QSS9"/>
<dbReference type="CDD" id="cd07765">
    <property type="entry name" value="KRAB_A-box"/>
    <property type="match status" value="1"/>
</dbReference>
<evidence type="ECO:0000313" key="14">
    <source>
        <dbReference type="Proteomes" id="UP000005640"/>
    </source>
</evidence>
<evidence type="ECO:0000259" key="12">
    <source>
        <dbReference type="PROSITE" id="PS50805"/>
    </source>
</evidence>
<protein>
    <submittedName>
        <fullName evidence="13">Zinc finger protein 138</fullName>
    </submittedName>
</protein>
<reference evidence="13 14" key="1">
    <citation type="journal article" date="2001" name="Nature">
        <title>Initial sequencing and analysis of the human genome.</title>
        <authorList>
            <consortium name="International Human Genome Sequencing Consortium"/>
            <person name="Lander E.S."/>
            <person name="Linton L.M."/>
            <person name="Birren B."/>
            <person name="Nusbaum C."/>
            <person name="Zody M.C."/>
            <person name="Baldwin J."/>
            <person name="Devon K."/>
            <person name="Dewar K."/>
            <person name="Doyle M."/>
            <person name="FitzHugh W."/>
            <person name="Funke R."/>
            <person name="Gage D."/>
            <person name="Harris K."/>
            <person name="Heaford A."/>
            <person name="Howland J."/>
            <person name="Kann L."/>
            <person name="Lehoczky J."/>
            <person name="LeVine R."/>
            <person name="McEwan P."/>
            <person name="McKernan K."/>
            <person name="Meldrim J."/>
            <person name="Mesirov J.P."/>
            <person name="Miranda C."/>
            <person name="Morris W."/>
            <person name="Naylor J."/>
            <person name="Raymond C."/>
            <person name="Rosetti M."/>
            <person name="Santos R."/>
            <person name="Sheridan A."/>
            <person name="Sougnez C."/>
            <person name="Stange-Thomann N."/>
            <person name="Stojanovic N."/>
            <person name="Subramanian A."/>
            <person name="Wyman D."/>
            <person name="Rogers J."/>
            <person name="Sulston J."/>
            <person name="Ainscough R."/>
            <person name="Beck S."/>
            <person name="Bentley D."/>
            <person name="Burton J."/>
            <person name="Clee C."/>
            <person name="Carter N."/>
            <person name="Coulson A."/>
            <person name="Deadman R."/>
            <person name="Deloukas P."/>
            <person name="Dunham A."/>
            <person name="Dunham I."/>
            <person name="Durbin R."/>
            <person name="French L."/>
            <person name="Grafham D."/>
            <person name="Gregory S."/>
            <person name="Hubbard T."/>
            <person name="Humphray S."/>
            <person name="Hunt A."/>
            <person name="Jones M."/>
            <person name="Lloyd C."/>
            <person name="McMurray A."/>
            <person name="Matthews L."/>
            <person name="Mercer S."/>
            <person name="Milne S."/>
            <person name="Mullikin J.C."/>
            <person name="Mungall A."/>
            <person name="Plumb R."/>
            <person name="Ross M."/>
            <person name="Shownkeen R."/>
            <person name="Sims S."/>
            <person name="Waterston R.H."/>
            <person name="Wilson R.K."/>
            <person name="Hillier L.W."/>
            <person name="McPherson J.D."/>
            <person name="Marra M.A."/>
            <person name="Mardis E.R."/>
            <person name="Fulton L.A."/>
            <person name="Chinwalla A.T."/>
            <person name="Pepin K.H."/>
            <person name="Gish W.R."/>
            <person name="Chissoe S.L."/>
            <person name="Wendl M.C."/>
            <person name="Delehaunty K.D."/>
            <person name="Miner T.L."/>
            <person name="Delehaunty A."/>
            <person name="Kramer J.B."/>
            <person name="Cook L.L."/>
            <person name="Fulton R.S."/>
            <person name="Johnson D.L."/>
            <person name="Minx P.J."/>
            <person name="Clifton S.W."/>
            <person name="Hawkins T."/>
            <person name="Branscomb E."/>
            <person name="Predki P."/>
            <person name="Richardson P."/>
            <person name="Wenning S."/>
            <person name="Slezak T."/>
            <person name="Doggett N."/>
            <person name="Cheng J.F."/>
            <person name="Olsen A."/>
            <person name="Lucas S."/>
            <person name="Elkin C."/>
            <person name="Uberbacher E."/>
            <person name="Frazier M."/>
            <person name="Gibbs R.A."/>
            <person name="Muzny D.M."/>
            <person name="Scherer S.E."/>
            <person name="Bouck J.B."/>
            <person name="Sodergren E.J."/>
            <person name="Worley K.C."/>
            <person name="Rives C.M."/>
            <person name="Gorrell J.H."/>
            <person name="Metzker M.L."/>
            <person name="Naylor S.L."/>
            <person name="Kucherlapati R.S."/>
            <person name="Nelson D.L."/>
            <person name="Weinstock G.M."/>
            <person name="Sakaki Y."/>
            <person name="Fujiyama A."/>
            <person name="Hattori M."/>
            <person name="Yada T."/>
            <person name="Toyoda A."/>
            <person name="Itoh T."/>
            <person name="Kawagoe C."/>
            <person name="Watanabe H."/>
            <person name="Totoki Y."/>
            <person name="Taylor T."/>
            <person name="Weissenbach J."/>
            <person name="Heilig R."/>
            <person name="Saurin W."/>
            <person name="Artiguenave F."/>
            <person name="Brottier P."/>
            <person name="Bruls T."/>
            <person name="Pelletier E."/>
            <person name="Robert C."/>
            <person name="Wincker P."/>
            <person name="Smith D.R."/>
            <person name="Doucette-Stamm L."/>
            <person name="Rubenfield M."/>
            <person name="Weinstock K."/>
            <person name="Lee H.M."/>
            <person name="Dubois J."/>
            <person name="Rosenthal A."/>
            <person name="Platzer M."/>
            <person name="Nyakatura G."/>
            <person name="Taudien S."/>
            <person name="Rump A."/>
            <person name="Yang H."/>
            <person name="Yu J."/>
            <person name="Wang J."/>
            <person name="Huang G."/>
            <person name="Gu J."/>
            <person name="Hood L."/>
            <person name="Rowen L."/>
            <person name="Madan A."/>
            <person name="Qin S."/>
            <person name="Davis R.W."/>
            <person name="Federspiel N.A."/>
            <person name="Abola A.P."/>
            <person name="Proctor M.J."/>
            <person name="Myers R.M."/>
            <person name="Schmutz J."/>
            <person name="Dickson M."/>
            <person name="Grimwood J."/>
            <person name="Cox D.R."/>
            <person name="Olson M.V."/>
            <person name="Kaul R."/>
            <person name="Raymond C."/>
            <person name="Shimizu N."/>
            <person name="Kawasaki K."/>
            <person name="Minoshima S."/>
            <person name="Evans G.A."/>
            <person name="Athanasiou M."/>
            <person name="Schultz R."/>
            <person name="Roe B.A."/>
            <person name="Chen F."/>
            <person name="Pan H."/>
            <person name="Ramser J."/>
            <person name="Lehrach H."/>
            <person name="Reinhardt R."/>
            <person name="McCombie W.R."/>
            <person name="de la Bastide M."/>
            <person name="Dedhia N."/>
            <person name="Blocker H."/>
            <person name="Hornischer K."/>
            <person name="Nordsiek G."/>
            <person name="Agarwala R."/>
            <person name="Aravind L."/>
            <person name="Bailey J.A."/>
            <person name="Bateman A."/>
            <person name="Batzoglou S."/>
            <person name="Birney E."/>
            <person name="Bork P."/>
            <person name="Brown D.G."/>
            <person name="Burge C.B."/>
            <person name="Cerutti L."/>
            <person name="Chen H.C."/>
            <person name="Church D."/>
            <person name="Clamp M."/>
            <person name="Copley R.R."/>
            <person name="Doerks T."/>
            <person name="Eddy S.R."/>
            <person name="Eichler E.E."/>
            <person name="Furey T.S."/>
            <person name="Galagan J."/>
            <person name="Gilbert J.G."/>
            <person name="Harmon C."/>
            <person name="Hayashizaki Y."/>
            <person name="Haussler D."/>
            <person name="Hermjakob H."/>
            <person name="Hokamp K."/>
            <person name="Jang W."/>
            <person name="Johnson L.S."/>
            <person name="Jones T.A."/>
            <person name="Kasif S."/>
            <person name="Kaspryzk A."/>
            <person name="Kennedy S."/>
            <person name="Kent W.J."/>
            <person name="Kitts P."/>
            <person name="Koonin E.V."/>
            <person name="Korf I."/>
            <person name="Kulp D."/>
            <person name="Lancet D."/>
            <person name="Lowe T.M."/>
            <person name="McLysaght A."/>
            <person name="Mikkelsen T."/>
            <person name="Moran J.V."/>
            <person name="Mulder N."/>
            <person name="Pollara V.J."/>
            <person name="Ponting C.P."/>
            <person name="Schuler G."/>
            <person name="Schultz J."/>
            <person name="Slater G."/>
            <person name="Smit A.F."/>
            <person name="Stupka E."/>
            <person name="Szustakowski J."/>
            <person name="Thierry-Mieg D."/>
            <person name="Thierry-Mieg J."/>
            <person name="Wagner L."/>
            <person name="Wallis J."/>
            <person name="Wheeler R."/>
            <person name="Williams A."/>
            <person name="Wolf Y.I."/>
            <person name="Wolfe K.H."/>
            <person name="Yang S.P."/>
            <person name="Yeh R.F."/>
            <person name="Collins F."/>
            <person name="Guyer M.S."/>
            <person name="Peterson J."/>
            <person name="Felsenfeld A."/>
            <person name="Wetterstrand K.A."/>
            <person name="Patrinos A."/>
            <person name="Morgan M.J."/>
            <person name="de Jong P."/>
            <person name="Catanese J.J."/>
            <person name="Osoegawa K."/>
            <person name="Shizuya H."/>
            <person name="Choi S."/>
            <person name="Chen Y.J."/>
        </authorList>
    </citation>
    <scope>NUCLEOTIDE SEQUENCE [LARGE SCALE GENOMIC DNA]</scope>
</reference>
<dbReference type="InterPro" id="IPR036051">
    <property type="entry name" value="KRAB_dom_sf"/>
</dbReference>
<dbReference type="Gene3D" id="6.10.140.140">
    <property type="match status" value="1"/>
</dbReference>
<dbReference type="GO" id="GO:0003677">
    <property type="term" value="F:DNA binding"/>
    <property type="evidence" value="ECO:0007669"/>
    <property type="project" value="UniProtKB-KW"/>
</dbReference>
<dbReference type="GO" id="GO:0008270">
    <property type="term" value="F:zinc ion binding"/>
    <property type="evidence" value="ECO:0007669"/>
    <property type="project" value="UniProtKB-KW"/>
</dbReference>
<dbReference type="PANTHER" id="PTHR24384:SF211">
    <property type="entry name" value="ZINC FINGER PROTEIN 138-RELATED"/>
    <property type="match status" value="1"/>
</dbReference>
<keyword evidence="2" id="KW-0479">Metal-binding</keyword>
<dbReference type="SMR" id="J3QSS9"/>
<dbReference type="STRING" id="9606.ENSP00000303533"/>
<dbReference type="UCSC" id="uc031sxl.2">
    <property type="organism name" value="human"/>
</dbReference>
<gene>
    <name evidence="13" type="primary">ZNF138</name>
</gene>
<feature type="domain" description="KRAB" evidence="12">
    <location>
        <begin position="4"/>
        <end position="68"/>
    </location>
</feature>
<dbReference type="Bgee" id="ENSG00000197008">
    <property type="expression patterns" value="Expressed in ganglionic eminence and 173 other cell types or tissues"/>
</dbReference>
<comment type="subcellular location">
    <subcellularLocation>
        <location evidence="1">Nucleus</location>
    </subcellularLocation>
</comment>
<dbReference type="HGNC" id="HGNC:12922">
    <property type="gene designation" value="ZNF138"/>
</dbReference>
<dbReference type="AlphaFoldDB" id="J3QSS9"/>
<dbReference type="PROSITE" id="PS50157">
    <property type="entry name" value="ZINC_FINGER_C2H2_2"/>
    <property type="match status" value="6"/>
</dbReference>
<dbReference type="SUPFAM" id="SSF109640">
    <property type="entry name" value="KRAB domain (Kruppel-associated box)"/>
    <property type="match status" value="1"/>
</dbReference>
<dbReference type="FunFam" id="3.30.160.60:FF:000016">
    <property type="entry name" value="zinc finger protein 37 homolog"/>
    <property type="match status" value="1"/>
</dbReference>
<feature type="domain" description="C2H2-type" evidence="11">
    <location>
        <begin position="251"/>
        <end position="278"/>
    </location>
</feature>
<dbReference type="MANE-Select" id="ENST00000307355.12">
    <property type="protein sequence ID" value="ENSP00000303533.7"/>
    <property type="RefSeq nucleotide sequence ID" value="NM_001271639.2"/>
    <property type="RefSeq protein sequence ID" value="NP_001258568.2"/>
</dbReference>
<feature type="domain" description="C2H2-type" evidence="11">
    <location>
        <begin position="223"/>
        <end position="250"/>
    </location>
</feature>
<dbReference type="InterPro" id="IPR013087">
    <property type="entry name" value="Znf_C2H2_type"/>
</dbReference>
<keyword evidence="14" id="KW-1185">Reference proteome</keyword>
<dbReference type="SMART" id="SM00349">
    <property type="entry name" value="KRAB"/>
    <property type="match status" value="1"/>
</dbReference>
<dbReference type="FunFam" id="3.30.160.60:FF:000307">
    <property type="entry name" value="Zinc finger protein ZFP69 isoform 1"/>
    <property type="match status" value="1"/>
</dbReference>
<evidence type="ECO:0000256" key="2">
    <source>
        <dbReference type="ARBA" id="ARBA00022723"/>
    </source>
</evidence>
<reference evidence="13 14" key="2">
    <citation type="journal article" date="2003" name="Nature">
        <title>The DNA sequence of human chromosome 7.</title>
        <authorList>
            <person name="Hillier L.W."/>
            <person name="Fulton R.S."/>
            <person name="Fulton L.A."/>
            <person name="Graves T.A."/>
            <person name="Pepin K.H."/>
            <person name="Wagner-McPherson C."/>
            <person name="Layman D."/>
            <person name="Maas J."/>
            <person name="Jaeger S."/>
            <person name="Walker R."/>
            <person name="Wylie K."/>
            <person name="Sekhon M."/>
            <person name="Becker M.C."/>
            <person name="O'Laughlin M.D."/>
            <person name="Schaller M.E."/>
            <person name="Fewell G.A."/>
            <person name="Delehaunty K.D."/>
            <person name="Miner T.L."/>
            <person name="Nash W.E."/>
            <person name="Cordes M."/>
            <person name="Du H."/>
            <person name="Sun H."/>
            <person name="Edwards J."/>
            <person name="Bradshaw-Cordum H."/>
            <person name="Ali J."/>
            <person name="Andrews S."/>
            <person name="Isak A."/>
            <person name="Vanbrunt A."/>
            <person name="Nguyen C."/>
            <person name="Du F."/>
            <person name="Lamar B."/>
            <person name="Courtney L."/>
            <person name="Kalicki J."/>
            <person name="Ozersky P."/>
            <person name="Bielicki L."/>
            <person name="Scott K."/>
            <person name="Holmes A."/>
            <person name="Harkins R."/>
            <person name="Harris A."/>
            <person name="Strong C.M."/>
            <person name="Hou S."/>
            <person name="Tomlinson C."/>
            <person name="Dauphin-Kohlberg S."/>
            <person name="Kozlowicz-Reilly A."/>
            <person name="Leonard S."/>
            <person name="Rohlfing T."/>
            <person name="Rock S.M."/>
            <person name="Tin-Wollam A.M."/>
            <person name="Abbott A."/>
            <person name="Minx P."/>
            <person name="Maupin R."/>
            <person name="Strowmatt C."/>
            <person name="Latreille P."/>
            <person name="Miller N."/>
            <person name="Johnson D."/>
            <person name="Murray J."/>
            <person name="Woessner J.P."/>
            <person name="Wendl M.C."/>
            <person name="Yang S.P."/>
            <person name="Schultz B.R."/>
            <person name="Wallis J.W."/>
            <person name="Spieth J."/>
            <person name="Bieri T.A."/>
            <person name="Nelson J.O."/>
            <person name="Berkowicz N."/>
            <person name="Wohldmann P.E."/>
            <person name="Cook L.L."/>
            <person name="Hickenbotham M.T."/>
            <person name="Eldred J."/>
            <person name="Williams D."/>
            <person name="Bedell J.A."/>
            <person name="Mardis E.R."/>
            <person name="Clifton S.W."/>
            <person name="Chissoe S.L."/>
            <person name="Marra M.A."/>
            <person name="Raymond C."/>
            <person name="Haugen E."/>
            <person name="Gillett W."/>
            <person name="Zhou Y."/>
            <person name="James R."/>
            <person name="Phelps K."/>
            <person name="Iadanoto S."/>
            <person name="Bubb K."/>
            <person name="Simms E."/>
            <person name="Levy R."/>
            <person name="Clendenning J."/>
            <person name="Kaul R."/>
            <person name="Kent W.J."/>
            <person name="Furey T.S."/>
            <person name="Baertsch R.A."/>
            <person name="Brent M.R."/>
            <person name="Keibler E."/>
            <person name="Flicek P."/>
            <person name="Bork P."/>
            <person name="Suyama M."/>
            <person name="Bailey J.A."/>
            <person name="Portnoy M.E."/>
            <person name="Torrents D."/>
            <person name="Chinwalla A.T."/>
            <person name="Gish W.R."/>
            <person name="Eddy S.R."/>
            <person name="McPherson J.D."/>
            <person name="Olson M.V."/>
            <person name="Eichler E.E."/>
            <person name="Green E.D."/>
            <person name="Waterston R.H."/>
            <person name="Wilson R.K."/>
        </authorList>
    </citation>
    <scope>NUCLEOTIDE SEQUENCE [LARGE SCALE GENOMIC DNA]</scope>
</reference>
<evidence type="ECO:0000256" key="4">
    <source>
        <dbReference type="ARBA" id="ARBA00022771"/>
    </source>
</evidence>
<evidence type="ECO:0000256" key="3">
    <source>
        <dbReference type="ARBA" id="ARBA00022737"/>
    </source>
</evidence>
<dbReference type="OMA" id="RISHMST"/>
<dbReference type="ChiTaRS" id="ZNF138">
    <property type="organism name" value="human"/>
</dbReference>
<evidence type="ECO:0000256" key="1">
    <source>
        <dbReference type="ARBA" id="ARBA00004123"/>
    </source>
</evidence>
<dbReference type="Pfam" id="PF00096">
    <property type="entry name" value="zf-C2H2"/>
    <property type="match status" value="3"/>
</dbReference>
<dbReference type="EMBL" id="KF458472">
    <property type="status" value="NOT_ANNOTATED_CDS"/>
    <property type="molecule type" value="Genomic_DNA"/>
</dbReference>
<dbReference type="Ensembl" id="ENST00000307355.12">
    <property type="protein sequence ID" value="ENSP00000303533.7"/>
    <property type="gene ID" value="ENSG00000197008.10"/>
</dbReference>
<evidence type="ECO:0000256" key="9">
    <source>
        <dbReference type="ARBA" id="ARBA00023242"/>
    </source>
</evidence>
<keyword evidence="9" id="KW-0539">Nucleus</keyword>
<dbReference type="FunFam" id="3.30.160.60:FF:001181">
    <property type="entry name" value="Zinc finger protein 311"/>
    <property type="match status" value="1"/>
</dbReference>
<dbReference type="Proteomes" id="UP000005640">
    <property type="component" value="Chromosome 7"/>
</dbReference>
<dbReference type="PROSITE" id="PS50805">
    <property type="entry name" value="KRAB"/>
    <property type="match status" value="1"/>
</dbReference>
<keyword evidence="4 10" id="KW-0863">Zinc-finger</keyword>
<dbReference type="Antibodypedia" id="28126">
    <property type="antibodies" value="83 antibodies from 17 providers"/>
</dbReference>
<feature type="domain" description="C2H2-type" evidence="11">
    <location>
        <begin position="307"/>
        <end position="319"/>
    </location>
</feature>
<dbReference type="InterPro" id="IPR001909">
    <property type="entry name" value="KRAB"/>
</dbReference>
<sequence length="319" mass="37395">MGPLTFMDVAIEFSLEEWQCLDTAQRNVYRHVMLENYRNLVFLDLITCLEQGKEPWNMKRHEMVVAKHSALCSRFAQDLWLEQNIKDSFQKVTLSRYGKYGHKNLQLRKGCKSVDECKGHQGGFNGLNQCLKITTSKIFQCNKYVKVMHKFSNSNRHKIRHTENKHFRCKECDKSLCMLSRLTQHKKIHTRENFYKCEECGKTFNWSTNLSKPKKIHTGEKPYKCEVCGKAFHQSSILTKHKIIRTGEKPYKCAHCGKAFKQSSHLTRHKIIHTEEKPYKCEQCGKVFKQSPTLTKHQIIYTGEEPYKCEECGKAFNLS</sequence>
<proteinExistence type="predicted"/>
<dbReference type="SUPFAM" id="SSF57667">
    <property type="entry name" value="beta-beta-alpha zinc fingers"/>
    <property type="match status" value="3"/>
</dbReference>
<evidence type="ECO:0000259" key="11">
    <source>
        <dbReference type="PROSITE" id="PS50157"/>
    </source>
</evidence>
<dbReference type="FunFam" id="3.30.160.60:FF:002472">
    <property type="match status" value="1"/>
</dbReference>
<keyword evidence="7" id="KW-0238">DNA-binding</keyword>
<dbReference type="MassIVE" id="J3QSS9"/>
<feature type="domain" description="C2H2-type" evidence="11">
    <location>
        <begin position="167"/>
        <end position="194"/>
    </location>
</feature>
<dbReference type="GeneID" id="7697"/>
<dbReference type="RefSeq" id="NP_001258568.2">
    <property type="nucleotide sequence ID" value="NM_001271639.2"/>
</dbReference>
<dbReference type="InterPro" id="IPR050752">
    <property type="entry name" value="C2H2-ZF_domain"/>
</dbReference>
<dbReference type="OpenTargets" id="ENSG00000197008"/>
<reference evidence="13" key="5">
    <citation type="submission" date="2025-09" db="UniProtKB">
        <authorList>
            <consortium name="Ensembl"/>
        </authorList>
    </citation>
    <scope>IDENTIFICATION</scope>
</reference>
<keyword evidence="8" id="KW-0804">Transcription</keyword>
<dbReference type="SMART" id="SM00355">
    <property type="entry name" value="ZnF_C2H2"/>
    <property type="match status" value="5"/>
</dbReference>
<dbReference type="InterPro" id="IPR036236">
    <property type="entry name" value="Znf_C2H2_sf"/>
</dbReference>
<dbReference type="GeneTree" id="ENSGT00940000162960"/>
<keyword evidence="5" id="KW-0862">Zinc</keyword>
<keyword evidence="3" id="KW-0677">Repeat</keyword>
<feature type="domain" description="C2H2-type" evidence="11">
    <location>
        <begin position="279"/>
        <end position="306"/>
    </location>
</feature>
<dbReference type="Gene3D" id="3.30.160.60">
    <property type="entry name" value="Classic Zinc Finger"/>
    <property type="match status" value="6"/>
</dbReference>
<evidence type="ECO:0000313" key="13">
    <source>
        <dbReference type="Ensembl" id="ENSP00000303533.7"/>
    </source>
</evidence>
<dbReference type="PANTHER" id="PTHR24384">
    <property type="entry name" value="FINGER PUTATIVE TRANSCRIPTION FACTOR FAMILY-RELATED"/>
    <property type="match status" value="1"/>
</dbReference>
<dbReference type="ExpressionAtlas" id="J3QSS9">
    <property type="expression patterns" value="baseline and differential"/>
</dbReference>
<dbReference type="EMBL" id="AC073349">
    <property type="status" value="NOT_ANNOTATED_CDS"/>
    <property type="molecule type" value="Genomic_DNA"/>
</dbReference>
<evidence type="ECO:0000256" key="5">
    <source>
        <dbReference type="ARBA" id="ARBA00022833"/>
    </source>
</evidence>
<reference evidence="13" key="4">
    <citation type="submission" date="2025-08" db="UniProtKB">
        <authorList>
            <consortium name="Ensembl"/>
        </authorList>
    </citation>
    <scope>IDENTIFICATION</scope>
</reference>
<dbReference type="CTD" id="7697"/>
<reference evidence="13 14" key="3">
    <citation type="journal article" date="2004" name="Nature">
        <title>Finishing the euchromatic sequence of the human genome.</title>
        <authorList>
            <consortium name="International Human Genome Sequencing Consortium"/>
        </authorList>
    </citation>
    <scope>NUCLEOTIDE SEQUENCE [LARGE SCALE GENOMIC DNA]</scope>
</reference>
<organism evidence="13 14">
    <name type="scientific">Homo sapiens</name>
    <name type="common">Human</name>
    <dbReference type="NCBI Taxonomy" id="9606"/>
    <lineage>
        <taxon>Eukaryota</taxon>
        <taxon>Metazoa</taxon>
        <taxon>Chordata</taxon>
        <taxon>Craniata</taxon>
        <taxon>Vertebrata</taxon>
        <taxon>Euteleostomi</taxon>
        <taxon>Mammalia</taxon>
        <taxon>Eutheria</taxon>
        <taxon>Euarchontoglires</taxon>
        <taxon>Primates</taxon>
        <taxon>Haplorrhini</taxon>
        <taxon>Catarrhini</taxon>
        <taxon>Hominidae</taxon>
        <taxon>Homo</taxon>
    </lineage>
</organism>
<evidence type="ECO:0000256" key="8">
    <source>
        <dbReference type="ARBA" id="ARBA00023163"/>
    </source>
</evidence>
<evidence type="ECO:0000256" key="7">
    <source>
        <dbReference type="ARBA" id="ARBA00023125"/>
    </source>
</evidence>
<feature type="domain" description="C2H2-type" evidence="11">
    <location>
        <begin position="195"/>
        <end position="222"/>
    </location>
</feature>
<keyword evidence="6" id="KW-0805">Transcription regulation</keyword>
<name>J3QSS9_HUMAN</name>
<accession>J3QSS9</accession>
<dbReference type="PROSITE" id="PS00028">
    <property type="entry name" value="ZINC_FINGER_C2H2_1"/>
    <property type="match status" value="2"/>
</dbReference>
<dbReference type="GO" id="GO:0005634">
    <property type="term" value="C:nucleus"/>
    <property type="evidence" value="ECO:0007669"/>
    <property type="project" value="UniProtKB-SubCell"/>
</dbReference>
<dbReference type="GO" id="GO:0006355">
    <property type="term" value="P:regulation of DNA-templated transcription"/>
    <property type="evidence" value="ECO:0007669"/>
    <property type="project" value="InterPro"/>
</dbReference>
<dbReference type="OrthoDB" id="9536971at2759"/>
<dbReference type="VEuPathDB" id="HostDB:ENSG00000197008"/>